<dbReference type="InterPro" id="IPR032474">
    <property type="entry name" value="Argonaute_N"/>
</dbReference>
<dbReference type="SMART" id="SM00950">
    <property type="entry name" value="Piwi"/>
    <property type="match status" value="1"/>
</dbReference>
<gene>
    <name evidence="3" type="ORF">SLS56_010864</name>
</gene>
<dbReference type="SMART" id="SM01163">
    <property type="entry name" value="DUF1785"/>
    <property type="match status" value="1"/>
</dbReference>
<dbReference type="InterPro" id="IPR036397">
    <property type="entry name" value="RNaseH_sf"/>
</dbReference>
<dbReference type="InterPro" id="IPR014811">
    <property type="entry name" value="ArgoL1"/>
</dbReference>
<dbReference type="EMBL" id="JAJVDC020000224">
    <property type="protein sequence ID" value="KAL1617764.1"/>
    <property type="molecule type" value="Genomic_DNA"/>
</dbReference>
<comment type="caution">
    <text evidence="3">The sequence shown here is derived from an EMBL/GenBank/DDBJ whole genome shotgun (WGS) entry which is preliminary data.</text>
</comment>
<evidence type="ECO:0000259" key="2">
    <source>
        <dbReference type="PROSITE" id="PS50822"/>
    </source>
</evidence>
<dbReference type="Gene3D" id="3.30.420.10">
    <property type="entry name" value="Ribonuclease H-like superfamily/Ribonuclease H"/>
    <property type="match status" value="1"/>
</dbReference>
<dbReference type="SUPFAM" id="SSF101690">
    <property type="entry name" value="PAZ domain"/>
    <property type="match status" value="1"/>
</dbReference>
<feature type="compositionally biased region" description="Basic and acidic residues" evidence="1">
    <location>
        <begin position="55"/>
        <end position="67"/>
    </location>
</feature>
<dbReference type="InterPro" id="IPR036085">
    <property type="entry name" value="PAZ_dom_sf"/>
</dbReference>
<name>A0ABR3SDB1_9PEZI</name>
<feature type="compositionally biased region" description="Basic and acidic residues" evidence="1">
    <location>
        <begin position="816"/>
        <end position="843"/>
    </location>
</feature>
<proteinExistence type="predicted"/>
<feature type="compositionally biased region" description="Polar residues" evidence="1">
    <location>
        <begin position="803"/>
        <end position="815"/>
    </location>
</feature>
<feature type="compositionally biased region" description="Polar residues" evidence="1">
    <location>
        <begin position="86"/>
        <end position="97"/>
    </location>
</feature>
<dbReference type="PANTHER" id="PTHR22891">
    <property type="entry name" value="EUKARYOTIC TRANSLATION INITIATION FACTOR 2C"/>
    <property type="match status" value="1"/>
</dbReference>
<feature type="region of interest" description="Disordered" evidence="1">
    <location>
        <begin position="788"/>
        <end position="850"/>
    </location>
</feature>
<evidence type="ECO:0000256" key="1">
    <source>
        <dbReference type="SAM" id="MobiDB-lite"/>
    </source>
</evidence>
<dbReference type="SUPFAM" id="SSF53098">
    <property type="entry name" value="Ribonuclease H-like"/>
    <property type="match status" value="1"/>
</dbReference>
<dbReference type="InterPro" id="IPR012337">
    <property type="entry name" value="RNaseH-like_sf"/>
</dbReference>
<reference evidence="3 4" key="1">
    <citation type="submission" date="2024-02" db="EMBL/GenBank/DDBJ databases">
        <title>De novo assembly and annotation of 12 fungi associated with fruit tree decline syndrome in Ontario, Canada.</title>
        <authorList>
            <person name="Sulman M."/>
            <person name="Ellouze W."/>
            <person name="Ilyukhin E."/>
        </authorList>
    </citation>
    <scope>NUCLEOTIDE SEQUENCE [LARGE SCALE GENOMIC DNA]</scope>
    <source>
        <strain evidence="3 4">M1-105</strain>
    </source>
</reference>
<dbReference type="Gene3D" id="3.40.50.2300">
    <property type="match status" value="1"/>
</dbReference>
<feature type="region of interest" description="Disordered" evidence="1">
    <location>
        <begin position="1"/>
        <end position="25"/>
    </location>
</feature>
<evidence type="ECO:0000313" key="4">
    <source>
        <dbReference type="Proteomes" id="UP001521116"/>
    </source>
</evidence>
<dbReference type="PROSITE" id="PS50822">
    <property type="entry name" value="PIWI"/>
    <property type="match status" value="1"/>
</dbReference>
<dbReference type="Pfam" id="PF16486">
    <property type="entry name" value="ArgoN"/>
    <property type="match status" value="1"/>
</dbReference>
<organism evidence="3 4">
    <name type="scientific">Neofusicoccum ribis</name>
    <dbReference type="NCBI Taxonomy" id="45134"/>
    <lineage>
        <taxon>Eukaryota</taxon>
        <taxon>Fungi</taxon>
        <taxon>Dikarya</taxon>
        <taxon>Ascomycota</taxon>
        <taxon>Pezizomycotina</taxon>
        <taxon>Dothideomycetes</taxon>
        <taxon>Dothideomycetes incertae sedis</taxon>
        <taxon>Botryosphaeriales</taxon>
        <taxon>Botryosphaeriaceae</taxon>
        <taxon>Neofusicoccum</taxon>
    </lineage>
</organism>
<protein>
    <recommendedName>
        <fullName evidence="2">Piwi domain-containing protein</fullName>
    </recommendedName>
</protein>
<keyword evidence="4" id="KW-1185">Reference proteome</keyword>
<sequence>MPKAKRKKAGPCERCGNQNHHKDDCTVKGWSIRSDTAIKGKLYWKDAGADSNRQSLEKEWREKDPGKRSLITMPLANGQDLDDDTSGLSFSGPTGQPSKLLEEEPASGSDQMPDLELPDPIPADGEVHFDQSINHVDMRPAFKSKPLFEARNSPEGQYSLRPEFVLKSDSERKVRTNHFSMKLPKQLFKYSIRLPDDDTFSRAKKKELIQQFFHKSGLVSQRSDFATDYLSTIVSWKDLRTDSWPQDPQDQPVVKTAIPCGKTKDGDGQVINKNFTVGLYEKGAIDIQAFNEITRGNQTPIPAVVNDVERSINLLISEATSRIIGRNRTFKVGANRFFNKAQWTSLDTRFVCHHGFFTTVKAAMGHVLLNVNTATSAFLKPVTVSEFIRLSNEAKRPSWETARILKGVRVWIDYERGTSEVDNGKNGKMPNPLNTPQRRTRTITGVSEKTLKEMTFMKAYDELKHRLDRNSACINLGNTNAGKESWFAPETLRILAYQPYREKLNGFQTQKMLKLACRKPEGNIARIMTAGLQSMGFGATNVSSVYEKSGLSINKKMMSVPARCIESGDTKTSVKYGGGTSDFSILKNGGWTLGGKFYNTDTPLKGAPIHYIYHPGALDKIGKDKLHKEFRERLHGLGIEFKTLLSNFTELRDFTDETLKRSMADAKGASLVVFISKNEDAYFEFKRLADREHGVHSVCMLAEKLEKHWGDGKKVQGYLGKVAMKVNLKLGNVNHIIRQGLGIANGKNPPRLMIMGADVTHPTVASPAGMPSVAAVVGSVDNNFGKFLGSMRWQNPEDDGTESHPTGQHSTSSSADQKDFAKGGKNDAEKRHAGKNDKAKDTASVRVAKSSKDCKKSKEIITDMLAMAKERIEAYFDSNNGSLPTHILYYRDGVSSSQYDEIKEKEVKSIRDAFGDVQRRAKIKNINLEITAVIVSKRHHTRFYPSYSAQEDIEKMSKNGNVLPGTVVESGITSPCYFDFFLVSHEGIQGTSKPAHYFVIENGMKFSAQELQDLRVCCLYPRADKSVSYASPAYYADRLCERGRVYLQKFFNGQGEWAKDSLIEDIEKMWKGDTNPWHVNMSKNMFWM</sequence>
<dbReference type="Pfam" id="PF08699">
    <property type="entry name" value="ArgoL1"/>
    <property type="match status" value="1"/>
</dbReference>
<dbReference type="InterPro" id="IPR003165">
    <property type="entry name" value="Piwi"/>
</dbReference>
<feature type="region of interest" description="Disordered" evidence="1">
    <location>
        <begin position="45"/>
        <end position="114"/>
    </location>
</feature>
<accession>A0ABR3SDB1</accession>
<dbReference type="Pfam" id="PF02171">
    <property type="entry name" value="Piwi"/>
    <property type="match status" value="2"/>
</dbReference>
<feature type="domain" description="Piwi" evidence="2">
    <location>
        <begin position="670"/>
        <end position="1048"/>
    </location>
</feature>
<dbReference type="Proteomes" id="UP001521116">
    <property type="component" value="Unassembled WGS sequence"/>
</dbReference>
<evidence type="ECO:0000313" key="3">
    <source>
        <dbReference type="EMBL" id="KAL1617764.1"/>
    </source>
</evidence>